<accession>A0A0E9W787</accession>
<dbReference type="AlphaFoldDB" id="A0A0E9W787"/>
<protein>
    <submittedName>
        <fullName evidence="1">Uncharacterized protein</fullName>
    </submittedName>
</protein>
<name>A0A0E9W787_ANGAN</name>
<organism evidence="1">
    <name type="scientific">Anguilla anguilla</name>
    <name type="common">European freshwater eel</name>
    <name type="synonym">Muraena anguilla</name>
    <dbReference type="NCBI Taxonomy" id="7936"/>
    <lineage>
        <taxon>Eukaryota</taxon>
        <taxon>Metazoa</taxon>
        <taxon>Chordata</taxon>
        <taxon>Craniata</taxon>
        <taxon>Vertebrata</taxon>
        <taxon>Euteleostomi</taxon>
        <taxon>Actinopterygii</taxon>
        <taxon>Neopterygii</taxon>
        <taxon>Teleostei</taxon>
        <taxon>Anguilliformes</taxon>
        <taxon>Anguillidae</taxon>
        <taxon>Anguilla</taxon>
    </lineage>
</organism>
<dbReference type="EMBL" id="GBXM01022386">
    <property type="protein sequence ID" value="JAH86191.1"/>
    <property type="molecule type" value="Transcribed_RNA"/>
</dbReference>
<reference evidence="1" key="1">
    <citation type="submission" date="2014-11" db="EMBL/GenBank/DDBJ databases">
        <authorList>
            <person name="Amaro Gonzalez C."/>
        </authorList>
    </citation>
    <scope>NUCLEOTIDE SEQUENCE</scope>
</reference>
<evidence type="ECO:0000313" key="1">
    <source>
        <dbReference type="EMBL" id="JAH86191.1"/>
    </source>
</evidence>
<reference evidence="1" key="2">
    <citation type="journal article" date="2015" name="Fish Shellfish Immunol.">
        <title>Early steps in the European eel (Anguilla anguilla)-Vibrio vulnificus interaction in the gills: Role of the RtxA13 toxin.</title>
        <authorList>
            <person name="Callol A."/>
            <person name="Pajuelo D."/>
            <person name="Ebbesson L."/>
            <person name="Teles M."/>
            <person name="MacKenzie S."/>
            <person name="Amaro C."/>
        </authorList>
    </citation>
    <scope>NUCLEOTIDE SEQUENCE</scope>
</reference>
<proteinExistence type="predicted"/>
<sequence>MWCEISVSSSQKMFNLYVHLDKRVTLWTMQAKQVHIIIGRKFPFTVKTSIFTYP</sequence>